<evidence type="ECO:0000313" key="2">
    <source>
        <dbReference type="EMBL" id="KAL0062017.1"/>
    </source>
</evidence>
<feature type="region of interest" description="Disordered" evidence="1">
    <location>
        <begin position="1"/>
        <end position="20"/>
    </location>
</feature>
<evidence type="ECO:0000256" key="1">
    <source>
        <dbReference type="SAM" id="MobiDB-lite"/>
    </source>
</evidence>
<gene>
    <name evidence="2" type="ORF">AAF712_011095</name>
</gene>
<accession>A0ABR2ZLH5</accession>
<evidence type="ECO:0000313" key="3">
    <source>
        <dbReference type="Proteomes" id="UP001437256"/>
    </source>
</evidence>
<keyword evidence="3" id="KW-1185">Reference proteome</keyword>
<sequence>MSQSTHKKHEDASVVARMDSGEHLRYDPGAIAKMWSASPTPISAPVTYDFTAPRMILYSHRAAMDQGRMGSGEGVEQTWTKGTVP</sequence>
<dbReference type="EMBL" id="JBBXMP010000116">
    <property type="protein sequence ID" value="KAL0062017.1"/>
    <property type="molecule type" value="Genomic_DNA"/>
</dbReference>
<protein>
    <submittedName>
        <fullName evidence="2">Uncharacterized protein</fullName>
    </submittedName>
</protein>
<feature type="region of interest" description="Disordered" evidence="1">
    <location>
        <begin position="66"/>
        <end position="85"/>
    </location>
</feature>
<dbReference type="Proteomes" id="UP001437256">
    <property type="component" value="Unassembled WGS sequence"/>
</dbReference>
<name>A0ABR2ZLH5_9AGAR</name>
<reference evidence="2 3" key="1">
    <citation type="submission" date="2024-05" db="EMBL/GenBank/DDBJ databases">
        <title>A draft genome resource for the thread blight pathogen Marasmius tenuissimus strain MS-2.</title>
        <authorList>
            <person name="Yulfo-Soto G.E."/>
            <person name="Baruah I.K."/>
            <person name="Amoako-Attah I."/>
            <person name="Bukari Y."/>
            <person name="Meinhardt L.W."/>
            <person name="Bailey B.A."/>
            <person name="Cohen S.P."/>
        </authorList>
    </citation>
    <scope>NUCLEOTIDE SEQUENCE [LARGE SCALE GENOMIC DNA]</scope>
    <source>
        <strain evidence="2 3">MS-2</strain>
    </source>
</reference>
<proteinExistence type="predicted"/>
<organism evidence="2 3">
    <name type="scientific">Marasmius tenuissimus</name>
    <dbReference type="NCBI Taxonomy" id="585030"/>
    <lineage>
        <taxon>Eukaryota</taxon>
        <taxon>Fungi</taxon>
        <taxon>Dikarya</taxon>
        <taxon>Basidiomycota</taxon>
        <taxon>Agaricomycotina</taxon>
        <taxon>Agaricomycetes</taxon>
        <taxon>Agaricomycetidae</taxon>
        <taxon>Agaricales</taxon>
        <taxon>Marasmiineae</taxon>
        <taxon>Marasmiaceae</taxon>
        <taxon>Marasmius</taxon>
    </lineage>
</organism>
<comment type="caution">
    <text evidence="2">The sequence shown here is derived from an EMBL/GenBank/DDBJ whole genome shotgun (WGS) entry which is preliminary data.</text>
</comment>